<sequence length="262" mass="30358">MSSFWNMICFPRRRFTSGQSKSKQRQRRRNKGNVVTLQRRKLLDDTGHFQDTQSVTAHEATQPTEKPPQINVPNKRRRVQDIFNTDPHSPALRDGEQTFSDPYEHKHSDNFTHMKVPSLFINNNRPKRPHSDTNNVESMYGYVPKTMQNLYTSTALEGQKIEDYFSSLHNDIYFSKFANSEAVTKDKAGSVLQRIPFTRASSSASTQEEKVSLIEENDPVNEMDIGQFNDVKQWQNTLAPRTEYNMEASFHSMLNSVEEVLY</sequence>
<accession>A0A6J8CIQ3</accession>
<dbReference type="EMBL" id="CACVKT020005608">
    <property type="protein sequence ID" value="CAC5396333.1"/>
    <property type="molecule type" value="Genomic_DNA"/>
</dbReference>
<reference evidence="2 3" key="1">
    <citation type="submission" date="2020-06" db="EMBL/GenBank/DDBJ databases">
        <authorList>
            <person name="Li R."/>
            <person name="Bekaert M."/>
        </authorList>
    </citation>
    <scope>NUCLEOTIDE SEQUENCE [LARGE SCALE GENOMIC DNA]</scope>
    <source>
        <strain evidence="3">wild</strain>
    </source>
</reference>
<proteinExistence type="predicted"/>
<feature type="compositionally biased region" description="Polar residues" evidence="1">
    <location>
        <begin position="49"/>
        <end position="64"/>
    </location>
</feature>
<evidence type="ECO:0000313" key="2">
    <source>
        <dbReference type="EMBL" id="CAC5396333.1"/>
    </source>
</evidence>
<protein>
    <submittedName>
        <fullName evidence="2">Uncharacterized protein</fullName>
    </submittedName>
</protein>
<dbReference type="Proteomes" id="UP000507470">
    <property type="component" value="Unassembled WGS sequence"/>
</dbReference>
<feature type="region of interest" description="Disordered" evidence="1">
    <location>
        <begin position="49"/>
        <end position="76"/>
    </location>
</feature>
<evidence type="ECO:0000313" key="3">
    <source>
        <dbReference type="Proteomes" id="UP000507470"/>
    </source>
</evidence>
<evidence type="ECO:0000256" key="1">
    <source>
        <dbReference type="SAM" id="MobiDB-lite"/>
    </source>
</evidence>
<keyword evidence="3" id="KW-1185">Reference proteome</keyword>
<dbReference type="AlphaFoldDB" id="A0A6J8CIQ3"/>
<dbReference type="OrthoDB" id="6160515at2759"/>
<gene>
    <name evidence="2" type="ORF">MCOR_30906</name>
</gene>
<feature type="compositionally biased region" description="Basic residues" evidence="1">
    <location>
        <begin position="22"/>
        <end position="31"/>
    </location>
</feature>
<name>A0A6J8CIQ3_MYTCO</name>
<feature type="region of interest" description="Disordered" evidence="1">
    <location>
        <begin position="15"/>
        <end position="34"/>
    </location>
</feature>
<organism evidence="2 3">
    <name type="scientific">Mytilus coruscus</name>
    <name type="common">Sea mussel</name>
    <dbReference type="NCBI Taxonomy" id="42192"/>
    <lineage>
        <taxon>Eukaryota</taxon>
        <taxon>Metazoa</taxon>
        <taxon>Spiralia</taxon>
        <taxon>Lophotrochozoa</taxon>
        <taxon>Mollusca</taxon>
        <taxon>Bivalvia</taxon>
        <taxon>Autobranchia</taxon>
        <taxon>Pteriomorphia</taxon>
        <taxon>Mytilida</taxon>
        <taxon>Mytiloidea</taxon>
        <taxon>Mytilidae</taxon>
        <taxon>Mytilinae</taxon>
        <taxon>Mytilus</taxon>
    </lineage>
</organism>